<feature type="region of interest" description="Disordered" evidence="2">
    <location>
        <begin position="1"/>
        <end position="44"/>
    </location>
</feature>
<keyword evidence="5" id="KW-1185">Reference proteome</keyword>
<dbReference type="SUPFAM" id="SSF69047">
    <property type="entry name" value="Hypothetical protein YjbJ"/>
    <property type="match status" value="1"/>
</dbReference>
<dbReference type="Proteomes" id="UP000254869">
    <property type="component" value="Unassembled WGS sequence"/>
</dbReference>
<evidence type="ECO:0000313" key="4">
    <source>
        <dbReference type="EMBL" id="RDI69001.1"/>
    </source>
</evidence>
<comment type="caution">
    <text evidence="4">The sequence shown here is derived from an EMBL/GenBank/DDBJ whole genome shotgun (WGS) entry which is preliminary data.</text>
</comment>
<evidence type="ECO:0000256" key="1">
    <source>
        <dbReference type="ARBA" id="ARBA00009129"/>
    </source>
</evidence>
<dbReference type="InterPro" id="IPR008462">
    <property type="entry name" value="CsbD"/>
</dbReference>
<dbReference type="AlphaFoldDB" id="A0A370IFS5"/>
<feature type="compositionally biased region" description="Basic and acidic residues" evidence="2">
    <location>
        <begin position="29"/>
        <end position="44"/>
    </location>
</feature>
<dbReference type="RefSeq" id="WP_067990841.1">
    <property type="nucleotide sequence ID" value="NZ_QQBC01000001.1"/>
</dbReference>
<evidence type="ECO:0000313" key="5">
    <source>
        <dbReference type="Proteomes" id="UP000254869"/>
    </source>
</evidence>
<dbReference type="InterPro" id="IPR036629">
    <property type="entry name" value="YjbJ_sf"/>
</dbReference>
<dbReference type="STRING" id="1210086.GCA_001613105_00392"/>
<evidence type="ECO:0000256" key="2">
    <source>
        <dbReference type="SAM" id="MobiDB-lite"/>
    </source>
</evidence>
<feature type="domain" description="CsbD-like" evidence="3">
    <location>
        <begin position="5"/>
        <end position="57"/>
    </location>
</feature>
<gene>
    <name evidence="4" type="ORF">DFR76_101538</name>
</gene>
<comment type="similarity">
    <text evidence="1">Belongs to the UPF0337 (CsbD) family.</text>
</comment>
<protein>
    <submittedName>
        <fullName evidence="4">CsbD-like protein</fullName>
    </submittedName>
</protein>
<dbReference type="Gene3D" id="1.10.1470.10">
    <property type="entry name" value="YjbJ"/>
    <property type="match status" value="1"/>
</dbReference>
<sequence length="68" mass="7125">MSASDKINNAAEDLGGKAKEAAGSLTGDEQLRGEGKADQLEASVKKAAEEFKDTARDVADKVKGVFKK</sequence>
<dbReference type="Pfam" id="PF05532">
    <property type="entry name" value="CsbD"/>
    <property type="match status" value="1"/>
</dbReference>
<evidence type="ECO:0000259" key="3">
    <source>
        <dbReference type="Pfam" id="PF05532"/>
    </source>
</evidence>
<name>A0A370IFS5_9NOCA</name>
<accession>A0A370IFS5</accession>
<reference evidence="4 5" key="1">
    <citation type="submission" date="2018-07" db="EMBL/GenBank/DDBJ databases">
        <title>Genomic Encyclopedia of Type Strains, Phase IV (KMG-IV): sequencing the most valuable type-strain genomes for metagenomic binning, comparative biology and taxonomic classification.</title>
        <authorList>
            <person name="Goeker M."/>
        </authorList>
    </citation>
    <scope>NUCLEOTIDE SEQUENCE [LARGE SCALE GENOMIC DNA]</scope>
    <source>
        <strain evidence="4 5">DSM 44290</strain>
    </source>
</reference>
<dbReference type="EMBL" id="QQBC01000001">
    <property type="protein sequence ID" value="RDI69001.1"/>
    <property type="molecule type" value="Genomic_DNA"/>
</dbReference>
<organism evidence="4 5">
    <name type="scientific">Nocardia pseudobrasiliensis</name>
    <dbReference type="NCBI Taxonomy" id="45979"/>
    <lineage>
        <taxon>Bacteria</taxon>
        <taxon>Bacillati</taxon>
        <taxon>Actinomycetota</taxon>
        <taxon>Actinomycetes</taxon>
        <taxon>Mycobacteriales</taxon>
        <taxon>Nocardiaceae</taxon>
        <taxon>Nocardia</taxon>
    </lineage>
</organism>
<proteinExistence type="inferred from homology"/>